<keyword evidence="4" id="KW-1185">Reference proteome</keyword>
<dbReference type="RefSeq" id="WP_192747023.1">
    <property type="nucleotide sequence ID" value="NZ_JADBEJ010000006.1"/>
</dbReference>
<protein>
    <submittedName>
        <fullName evidence="3">Uncharacterized protein</fullName>
    </submittedName>
</protein>
<accession>A0ABR9LK59</accession>
<organism evidence="3 4">
    <name type="scientific">Amycolatopsis roodepoortensis</name>
    <dbReference type="NCBI Taxonomy" id="700274"/>
    <lineage>
        <taxon>Bacteria</taxon>
        <taxon>Bacillati</taxon>
        <taxon>Actinomycetota</taxon>
        <taxon>Actinomycetes</taxon>
        <taxon>Pseudonocardiales</taxon>
        <taxon>Pseudonocardiaceae</taxon>
        <taxon>Amycolatopsis</taxon>
    </lineage>
</organism>
<dbReference type="Proteomes" id="UP000656548">
    <property type="component" value="Unassembled WGS sequence"/>
</dbReference>
<reference evidence="3 4" key="1">
    <citation type="submission" date="2020-10" db="EMBL/GenBank/DDBJ databases">
        <title>Sequencing the genomes of 1000 actinobacteria strains.</title>
        <authorList>
            <person name="Klenk H.-P."/>
        </authorList>
    </citation>
    <scope>NUCLEOTIDE SEQUENCE [LARGE SCALE GENOMIC DNA]</scope>
    <source>
        <strain evidence="3 4">DSM 46661</strain>
    </source>
</reference>
<gene>
    <name evidence="3" type="ORF">H4W30_007547</name>
</gene>
<feature type="transmembrane region" description="Helical" evidence="2">
    <location>
        <begin position="6"/>
        <end position="24"/>
    </location>
</feature>
<comment type="caution">
    <text evidence="3">The sequence shown here is derived from an EMBL/GenBank/DDBJ whole genome shotgun (WGS) entry which is preliminary data.</text>
</comment>
<evidence type="ECO:0000313" key="4">
    <source>
        <dbReference type="Proteomes" id="UP000656548"/>
    </source>
</evidence>
<sequence>MIPALAFIGAVAFAVLGVVALLLARQMYRAAIAATPAEDDSPVLGDAPTQPLDLPRQPILERTSHA</sequence>
<name>A0ABR9LK59_9PSEU</name>
<keyword evidence="2" id="KW-1133">Transmembrane helix</keyword>
<keyword evidence="2" id="KW-0812">Transmembrane</keyword>
<evidence type="ECO:0000313" key="3">
    <source>
        <dbReference type="EMBL" id="MBE1580466.1"/>
    </source>
</evidence>
<dbReference type="EMBL" id="JADBEJ010000006">
    <property type="protein sequence ID" value="MBE1580466.1"/>
    <property type="molecule type" value="Genomic_DNA"/>
</dbReference>
<keyword evidence="2" id="KW-0472">Membrane</keyword>
<evidence type="ECO:0000256" key="2">
    <source>
        <dbReference type="SAM" id="Phobius"/>
    </source>
</evidence>
<proteinExistence type="predicted"/>
<feature type="region of interest" description="Disordered" evidence="1">
    <location>
        <begin position="37"/>
        <end position="66"/>
    </location>
</feature>
<evidence type="ECO:0000256" key="1">
    <source>
        <dbReference type="SAM" id="MobiDB-lite"/>
    </source>
</evidence>